<dbReference type="Proteomes" id="UP000298264">
    <property type="component" value="Unassembled WGS sequence"/>
</dbReference>
<comment type="caution">
    <text evidence="2">The sequence shown here is derived from an EMBL/GenBank/DDBJ whole genome shotgun (WGS) entry which is preliminary data.</text>
</comment>
<proteinExistence type="predicted"/>
<dbReference type="EMBL" id="RQHV01000066">
    <property type="protein sequence ID" value="TGN06496.1"/>
    <property type="molecule type" value="Genomic_DNA"/>
</dbReference>
<dbReference type="SUPFAM" id="SSF52833">
    <property type="entry name" value="Thioredoxin-like"/>
    <property type="match status" value="1"/>
</dbReference>
<keyword evidence="1" id="KW-0472">Membrane</keyword>
<keyword evidence="1" id="KW-0812">Transmembrane</keyword>
<gene>
    <name evidence="2" type="ORF">EHS11_19280</name>
</gene>
<dbReference type="Gene3D" id="3.40.30.10">
    <property type="entry name" value="Glutaredoxin"/>
    <property type="match status" value="1"/>
</dbReference>
<dbReference type="CDD" id="cd02947">
    <property type="entry name" value="TRX_family"/>
    <property type="match status" value="1"/>
</dbReference>
<dbReference type="Pfam" id="PF13899">
    <property type="entry name" value="Thioredoxin_7"/>
    <property type="match status" value="1"/>
</dbReference>
<evidence type="ECO:0000256" key="1">
    <source>
        <dbReference type="SAM" id="Phobius"/>
    </source>
</evidence>
<sequence>MKTALNILNIINITLFCILIFVNSCAQKPTSIISLYEDSLRYAEKENKNLIVLFGADWCPDCKALDRMLVSPEIKSLIQKNYIILKVDVGRFDKNLDLDEKLGHPIGKGIPALVILAPNPLKIVASTEGGEFSNASRMSQDQVFAYLKKFGTN</sequence>
<accession>A0A4R9LIM7</accession>
<feature type="transmembrane region" description="Helical" evidence="1">
    <location>
        <begin position="6"/>
        <end position="26"/>
    </location>
</feature>
<keyword evidence="1" id="KW-1133">Transmembrane helix</keyword>
<dbReference type="AlphaFoldDB" id="A0A4R9LIM7"/>
<protein>
    <submittedName>
        <fullName evidence="2">Thioredoxin family protein</fullName>
    </submittedName>
</protein>
<evidence type="ECO:0000313" key="2">
    <source>
        <dbReference type="EMBL" id="TGN06496.1"/>
    </source>
</evidence>
<keyword evidence="3" id="KW-1185">Reference proteome</keyword>
<reference evidence="2" key="1">
    <citation type="journal article" date="2019" name="PLoS Negl. Trop. Dis.">
        <title>Revisiting the worldwide diversity of Leptospira species in the environment.</title>
        <authorList>
            <person name="Vincent A.T."/>
            <person name="Schiettekatte O."/>
            <person name="Bourhy P."/>
            <person name="Veyrier F.J."/>
            <person name="Picardeau M."/>
        </authorList>
    </citation>
    <scope>NUCLEOTIDE SEQUENCE [LARGE SCALE GENOMIC DNA]</scope>
    <source>
        <strain evidence="2">201400974</strain>
    </source>
</reference>
<dbReference type="OrthoDB" id="7629852at2"/>
<dbReference type="InterPro" id="IPR036249">
    <property type="entry name" value="Thioredoxin-like_sf"/>
</dbReference>
<name>A0A4R9LIM7_9LEPT</name>
<organism evidence="2 3">
    <name type="scientific">Leptospira ilyithenensis</name>
    <dbReference type="NCBI Taxonomy" id="2484901"/>
    <lineage>
        <taxon>Bacteria</taxon>
        <taxon>Pseudomonadati</taxon>
        <taxon>Spirochaetota</taxon>
        <taxon>Spirochaetia</taxon>
        <taxon>Leptospirales</taxon>
        <taxon>Leptospiraceae</taxon>
        <taxon>Leptospira</taxon>
    </lineage>
</organism>
<evidence type="ECO:0000313" key="3">
    <source>
        <dbReference type="Proteomes" id="UP000298264"/>
    </source>
</evidence>